<evidence type="ECO:0000313" key="2">
    <source>
        <dbReference type="Proteomes" id="UP001165960"/>
    </source>
</evidence>
<proteinExistence type="predicted"/>
<name>A0ACC2TIV4_9FUNG</name>
<keyword evidence="2" id="KW-1185">Reference proteome</keyword>
<dbReference type="EMBL" id="QTSX02002868">
    <property type="protein sequence ID" value="KAJ9074177.1"/>
    <property type="molecule type" value="Genomic_DNA"/>
</dbReference>
<organism evidence="1 2">
    <name type="scientific">Entomophthora muscae</name>
    <dbReference type="NCBI Taxonomy" id="34485"/>
    <lineage>
        <taxon>Eukaryota</taxon>
        <taxon>Fungi</taxon>
        <taxon>Fungi incertae sedis</taxon>
        <taxon>Zoopagomycota</taxon>
        <taxon>Entomophthoromycotina</taxon>
        <taxon>Entomophthoromycetes</taxon>
        <taxon>Entomophthorales</taxon>
        <taxon>Entomophthoraceae</taxon>
        <taxon>Entomophthora</taxon>
    </lineage>
</organism>
<comment type="caution">
    <text evidence="1">The sequence shown here is derived from an EMBL/GenBank/DDBJ whole genome shotgun (WGS) entry which is preliminary data.</text>
</comment>
<dbReference type="Proteomes" id="UP001165960">
    <property type="component" value="Unassembled WGS sequence"/>
</dbReference>
<evidence type="ECO:0000313" key="1">
    <source>
        <dbReference type="EMBL" id="KAJ9074177.1"/>
    </source>
</evidence>
<protein>
    <submittedName>
        <fullName evidence="1">Uncharacterized protein</fullName>
    </submittedName>
</protein>
<gene>
    <name evidence="1" type="ORF">DSO57_1008991</name>
</gene>
<sequence length="142" mass="15228">MIMVLSLGPAWAPLPAFSLNYEQACAAARSLLHTGTVAMHTIPGLCPGFASKYLYSFLLDFDLPPPVLMESMEAIGNLVNQSIQPVLVHHQLALGSQNHLLTAVAGNCGKFDSLVIDSLVLNKVSSTREFSAAYVNLLVFLA</sequence>
<reference evidence="1" key="1">
    <citation type="submission" date="2022-04" db="EMBL/GenBank/DDBJ databases">
        <title>Genome of the entomopathogenic fungus Entomophthora muscae.</title>
        <authorList>
            <person name="Elya C."/>
            <person name="Lovett B.R."/>
            <person name="Lee E."/>
            <person name="Macias A.M."/>
            <person name="Hajek A.E."/>
            <person name="De Bivort B.L."/>
            <person name="Kasson M.T."/>
            <person name="De Fine Licht H.H."/>
            <person name="Stajich J.E."/>
        </authorList>
    </citation>
    <scope>NUCLEOTIDE SEQUENCE</scope>
    <source>
        <strain evidence="1">Berkeley</strain>
    </source>
</reference>
<accession>A0ACC2TIV4</accession>